<dbReference type="Pfam" id="PF00085">
    <property type="entry name" value="Thioredoxin"/>
    <property type="match status" value="1"/>
</dbReference>
<dbReference type="InterPro" id="IPR036249">
    <property type="entry name" value="Thioredoxin-like_sf"/>
</dbReference>
<dbReference type="CDD" id="cd02961">
    <property type="entry name" value="PDI_a_family"/>
    <property type="match status" value="1"/>
</dbReference>
<accession>A0A6C0AQN9</accession>
<dbReference type="EMBL" id="MN740763">
    <property type="protein sequence ID" value="QHS82179.1"/>
    <property type="molecule type" value="Genomic_DNA"/>
</dbReference>
<feature type="region of interest" description="Disordered" evidence="1">
    <location>
        <begin position="147"/>
        <end position="181"/>
    </location>
</feature>
<protein>
    <recommendedName>
        <fullName evidence="2">Thioredoxin domain-containing protein</fullName>
    </recommendedName>
</protein>
<sequence length="208" mass="24563">MVFLHIDKKNCMDGNCDNIQKLDTYLGNKNNKTFILIFKEDCGPCNATRPEWTKIKNVLSQDFLNRDNISIAAIDYTLAEKLKNLKRKPSSFPTMRFIEGSDEESYEDSSIPTKDRTIDSFIEWIKLKTGEKDIGKSDIQYVLYKKHHKAHKSHHKTHKRYHNTNKRHHNTNKRHHKGGKWSLKYKRSINCNRPKGFSQKQHCKYGRK</sequence>
<proteinExistence type="predicted"/>
<feature type="domain" description="Thioredoxin" evidence="2">
    <location>
        <begin position="23"/>
        <end position="106"/>
    </location>
</feature>
<dbReference type="Gene3D" id="3.40.30.10">
    <property type="entry name" value="Glutaredoxin"/>
    <property type="match status" value="1"/>
</dbReference>
<dbReference type="AlphaFoldDB" id="A0A6C0AQN9"/>
<reference evidence="3" key="1">
    <citation type="journal article" date="2020" name="Nature">
        <title>Giant virus diversity and host interactions through global metagenomics.</title>
        <authorList>
            <person name="Schulz F."/>
            <person name="Roux S."/>
            <person name="Paez-Espino D."/>
            <person name="Jungbluth S."/>
            <person name="Walsh D.A."/>
            <person name="Denef V.J."/>
            <person name="McMahon K.D."/>
            <person name="Konstantinidis K.T."/>
            <person name="Eloe-Fadrosh E.A."/>
            <person name="Kyrpides N.C."/>
            <person name="Woyke T."/>
        </authorList>
    </citation>
    <scope>NUCLEOTIDE SEQUENCE</scope>
    <source>
        <strain evidence="3">GVMAG-S-1101165-79</strain>
    </source>
</reference>
<dbReference type="InterPro" id="IPR013766">
    <property type="entry name" value="Thioredoxin_domain"/>
</dbReference>
<evidence type="ECO:0000259" key="2">
    <source>
        <dbReference type="Pfam" id="PF00085"/>
    </source>
</evidence>
<dbReference type="SUPFAM" id="SSF52833">
    <property type="entry name" value="Thioredoxin-like"/>
    <property type="match status" value="1"/>
</dbReference>
<evidence type="ECO:0000313" key="3">
    <source>
        <dbReference type="EMBL" id="QHS82179.1"/>
    </source>
</evidence>
<organism evidence="3">
    <name type="scientific">viral metagenome</name>
    <dbReference type="NCBI Taxonomy" id="1070528"/>
    <lineage>
        <taxon>unclassified sequences</taxon>
        <taxon>metagenomes</taxon>
        <taxon>organismal metagenomes</taxon>
    </lineage>
</organism>
<name>A0A6C0AQN9_9ZZZZ</name>
<evidence type="ECO:0000256" key="1">
    <source>
        <dbReference type="SAM" id="MobiDB-lite"/>
    </source>
</evidence>